<dbReference type="CDD" id="cd23059">
    <property type="entry name" value="PDZ3_Par3-like"/>
    <property type="match status" value="1"/>
</dbReference>
<evidence type="ECO:0000256" key="5">
    <source>
        <dbReference type="SAM" id="MobiDB-lite"/>
    </source>
</evidence>
<keyword evidence="8" id="KW-1185">Reference proteome</keyword>
<feature type="compositionally biased region" description="Low complexity" evidence="5">
    <location>
        <begin position="905"/>
        <end position="919"/>
    </location>
</feature>
<dbReference type="InterPro" id="IPR036397">
    <property type="entry name" value="RNaseH_sf"/>
</dbReference>
<evidence type="ECO:0000256" key="4">
    <source>
        <dbReference type="ARBA" id="ARBA00023306"/>
    </source>
</evidence>
<feature type="compositionally biased region" description="Polar residues" evidence="5">
    <location>
        <begin position="1297"/>
        <end position="1310"/>
    </location>
</feature>
<feature type="compositionally biased region" description="Polar residues" evidence="5">
    <location>
        <begin position="920"/>
        <end position="932"/>
    </location>
</feature>
<feature type="region of interest" description="Disordered" evidence="5">
    <location>
        <begin position="1282"/>
        <end position="1340"/>
    </location>
</feature>
<dbReference type="InterPro" id="IPR001478">
    <property type="entry name" value="PDZ"/>
</dbReference>
<dbReference type="Pfam" id="PF00595">
    <property type="entry name" value="PDZ"/>
    <property type="match status" value="3"/>
</dbReference>
<accession>A0A8J6L2P5</accession>
<feature type="compositionally biased region" description="Polar residues" evidence="5">
    <location>
        <begin position="401"/>
        <end position="416"/>
    </location>
</feature>
<protein>
    <recommendedName>
        <fullName evidence="6">PDZ domain-containing protein</fullName>
    </recommendedName>
</protein>
<dbReference type="PANTHER" id="PTHR16484:SF17">
    <property type="entry name" value="BAZOOKA, ISOFORM B"/>
    <property type="match status" value="1"/>
</dbReference>
<dbReference type="FunFam" id="2.30.42.10:FF:000184">
    <property type="entry name" value="Uncharacterized protein, isoform B"/>
    <property type="match status" value="1"/>
</dbReference>
<dbReference type="InterPro" id="IPR052213">
    <property type="entry name" value="PAR3"/>
</dbReference>
<evidence type="ECO:0000256" key="1">
    <source>
        <dbReference type="ARBA" id="ARBA00005358"/>
    </source>
</evidence>
<feature type="region of interest" description="Disordered" evidence="5">
    <location>
        <begin position="870"/>
        <end position="932"/>
    </location>
</feature>
<dbReference type="GO" id="GO:0045197">
    <property type="term" value="P:establishment or maintenance of epithelial cell apical/basal polarity"/>
    <property type="evidence" value="ECO:0007669"/>
    <property type="project" value="TreeGrafter"/>
</dbReference>
<dbReference type="PROSITE" id="PS50106">
    <property type="entry name" value="PDZ"/>
    <property type="match status" value="3"/>
</dbReference>
<dbReference type="GO" id="GO:0035091">
    <property type="term" value="F:phosphatidylinositol binding"/>
    <property type="evidence" value="ECO:0007669"/>
    <property type="project" value="TreeGrafter"/>
</dbReference>
<feature type="domain" description="PDZ" evidence="6">
    <location>
        <begin position="577"/>
        <end position="662"/>
    </location>
</feature>
<keyword evidence="3" id="KW-0677">Repeat</keyword>
<feature type="region of interest" description="Disordered" evidence="5">
    <location>
        <begin position="231"/>
        <end position="264"/>
    </location>
</feature>
<dbReference type="CDD" id="cd23058">
    <property type="entry name" value="PDZ2_Par3-like"/>
    <property type="match status" value="1"/>
</dbReference>
<feature type="compositionally biased region" description="Polar residues" evidence="5">
    <location>
        <begin position="1047"/>
        <end position="1065"/>
    </location>
</feature>
<feature type="region of interest" description="Disordered" evidence="5">
    <location>
        <begin position="1222"/>
        <end position="1251"/>
    </location>
</feature>
<dbReference type="GO" id="GO:0005938">
    <property type="term" value="C:cell cortex"/>
    <property type="evidence" value="ECO:0007669"/>
    <property type="project" value="TreeGrafter"/>
</dbReference>
<dbReference type="SMART" id="SM00228">
    <property type="entry name" value="PDZ"/>
    <property type="match status" value="3"/>
</dbReference>
<evidence type="ECO:0000259" key="6">
    <source>
        <dbReference type="PROSITE" id="PS50106"/>
    </source>
</evidence>
<sequence length="1926" mass="214094">MKVTVCFGNVRVVVPCGDGDILVRDLVREAILRYKKATGKYWRARIFTRLSLHNWHIGIEGFVSFAVISDELTAGKFSGTWKGKFVIVEDPTSSTAVECTVNVDEVVSSKRSSGVCDCRKWFSIRCEMFDSCQTINAVPKCTEVAEKIVQLFGWRQTYNVEKLQRNVPGRATTRISITRSSPSREKCTVKEGSDSWVSVHNLQSQGGGILDPDDRLSDVVDDREQILASFEDGDGAHHHGGGDGASGSSVGTGSPDIFHDGEHKYGPSYPRTDIEVTGEQIASGVPGALQVRRGSEPALNQLPVGPPAPSEHTKRWSAAPLILEPPTIVYGNSDWNEDAKEEEETNPGFRRVARDGSNRLSMQFLGDGAGYRWAEAAERAAQSRASTSLPRESKRKEPLGQANNSTSPLPSSGDNSNAELIIIRNEPGPLGIHVVPDYDRLGKDRGLLVQGIEPGKRIDRDGRLAIYDRIIEINGENLLNMPFQRVQDIFKLYLTSPELRLKVIKNTGLESLRKPPTPVYPRFPEDKENVSMVECEQKQSTNTKVATVSPTKKVPAISKNLKSLLTANTRKIGRKIEIDLVKGPHGLGFSITTRDNPAGGNCPIYIKNIIPKGAAVEDGRLKIGDRLLEVNGIEMTGKSQAEAVAVLRNAPPGGTVRIVVSRQEDVIDNTLPRIINWMNYLMTLYQISIVITQDSEQEKEVEQQTEAVNGNDVPPNIPPLPQSHLQALQNRAAEKNGSVAKIISQFQEAASINNPPEKSDDNMIFPWKHREILTLNIPVHDSEKAGLGISVKGKTSGSQDLGIFIKSVIHGGAASRDKRLRTNDQLLNVNGISLLQQSNSDAMETLRKAMLHTEGPVPGNITLTIARRASSPGANRSYSSRGSDPNLLNSSSSGELYHSSDTDPSHSNNSGASGSSTNTVIFNPNQNGLDPKQVQNVSQMHTWNPVLDRLTGNNKQLRNESYYKATHDTWSNSMLAATTNNSYGNLTSTTLNLAPAEPILIEDEYGSRVLTHQNSRINVHMTNKMNLTNGSIPENRNEHEPDGKATVSENKNTDSNSQTPTQGNDATYASQLSLENPQGFSRDAFGRQSMSEKRHATLDAKNTDTYQRTKKLREERKSKEGNNADKLGQLGPSLGMKKSSSLESLQTMVQEIQMQEECDPAYSYRGPSGALKVIRGRGCEESFRAAVDKHIVDPNHQTEISAKKHWLLDGPTENEREIDGFNNVRGAPRQSSLNAALDGKHKGGKKKPSLLKGIGSMFRFGKHRKMEFNNMEVQHYHHSNEFDANVNSQPPAVPEMEQTNQHESQNSQPERLQDQQQQQNQRVQQMIQQQQQQQQQQREPLYQRHGFVHRHAEQVQVIPENSVAPPIKYRNHMGADQGQRRVDRKMQDHRMRHTYYLSDEREALYEQRQPQQSNNYGEYGGRPGSRSGITESVPFTHYVNYNELQNHLSRYTDYKRNSQVLIKPSEIAVNCGSCMCLVSFNRKQHQYHSQRQTRTDNQLRPVSNFYEYESIQSMLNNRSARPNPPVPHTNNQPVMYQDVNSNSLPRQGQQQPQPVQGRHPNRNQHRGPFVTHVTIGDSQQNESHRRDRGSVACQLEPTGCPRYEYESDGTTAGTAGGSNQMHRSYVAGQTVMRELSRSHAGIGGLLLWRLRVGCAPQTAHGAVTGATRISNATPECSALKTTPVDLQHKMLGVLQIGHADKLPAKNGKSNLLRIDFLDDSQVDLLPWPPRSPDISPIEHLWDLMGRRLTNLHNPSMTLATLKHEIQVAWDSVPQEEINHLIRSEKVYATVVTRNQLNLLLEKASDENYLLWKLVEARGRFEMKDGGHYGARLGSPSFSKRGSFMTGNQARGQDSDAWQLERKGAARDVGGRLVVATKCTDHTLLVKRLSGHPGPQVVRGHSNVWKGVIALSRWPWRSSSVEAAGGL</sequence>
<dbReference type="GO" id="GO:0051660">
    <property type="term" value="P:establishment of centrosome localization"/>
    <property type="evidence" value="ECO:0007669"/>
    <property type="project" value="TreeGrafter"/>
</dbReference>
<feature type="region of interest" description="Disordered" evidence="5">
    <location>
        <begin position="1026"/>
        <end position="1065"/>
    </location>
</feature>
<feature type="domain" description="PDZ" evidence="6">
    <location>
        <begin position="419"/>
        <end position="491"/>
    </location>
</feature>
<dbReference type="GO" id="GO:0000226">
    <property type="term" value="P:microtubule cytoskeleton organization"/>
    <property type="evidence" value="ECO:0007669"/>
    <property type="project" value="TreeGrafter"/>
</dbReference>
<gene>
    <name evidence="7" type="ORF">GEV33_013412</name>
</gene>
<evidence type="ECO:0000313" key="8">
    <source>
        <dbReference type="Proteomes" id="UP000719412"/>
    </source>
</evidence>
<comment type="caution">
    <text evidence="7">The sequence shown here is derived from an EMBL/GenBank/DDBJ whole genome shotgun (WGS) entry which is preliminary data.</text>
</comment>
<organism evidence="7 8">
    <name type="scientific">Tenebrio molitor</name>
    <name type="common">Yellow mealworm beetle</name>
    <dbReference type="NCBI Taxonomy" id="7067"/>
    <lineage>
        <taxon>Eukaryota</taxon>
        <taxon>Metazoa</taxon>
        <taxon>Ecdysozoa</taxon>
        <taxon>Arthropoda</taxon>
        <taxon>Hexapoda</taxon>
        <taxon>Insecta</taxon>
        <taxon>Pterygota</taxon>
        <taxon>Neoptera</taxon>
        <taxon>Endopterygota</taxon>
        <taxon>Coleoptera</taxon>
        <taxon>Polyphaga</taxon>
        <taxon>Cucujiformia</taxon>
        <taxon>Tenebrionidae</taxon>
        <taxon>Tenebrio</taxon>
    </lineage>
</organism>
<proteinExistence type="inferred from homology"/>
<dbReference type="FunFam" id="2.30.42.10:FF:000011">
    <property type="entry name" value="partitioning defective 3 homolog isoform X1"/>
    <property type="match status" value="1"/>
</dbReference>
<comment type="similarity">
    <text evidence="1">Belongs to the PAR3 family.</text>
</comment>
<feature type="compositionally biased region" description="Basic and acidic residues" evidence="5">
    <location>
        <begin position="1112"/>
        <end position="1123"/>
    </location>
</feature>
<dbReference type="GO" id="GO:0016324">
    <property type="term" value="C:apical plasma membrane"/>
    <property type="evidence" value="ECO:0007669"/>
    <property type="project" value="TreeGrafter"/>
</dbReference>
<dbReference type="GO" id="GO:0008104">
    <property type="term" value="P:intracellular protein localization"/>
    <property type="evidence" value="ECO:0007669"/>
    <property type="project" value="TreeGrafter"/>
</dbReference>
<dbReference type="Proteomes" id="UP000719412">
    <property type="component" value="Unassembled WGS sequence"/>
</dbReference>
<feature type="region of interest" description="Disordered" evidence="5">
    <location>
        <begin position="1517"/>
        <end position="1617"/>
    </location>
</feature>
<dbReference type="EMBL" id="JABDTM020028176">
    <property type="protein sequence ID" value="KAH0809379.1"/>
    <property type="molecule type" value="Genomic_DNA"/>
</dbReference>
<evidence type="ECO:0000313" key="7">
    <source>
        <dbReference type="EMBL" id="KAH0809379.1"/>
    </source>
</evidence>
<feature type="compositionally biased region" description="Low complexity" evidence="5">
    <location>
        <begin position="1314"/>
        <end position="1337"/>
    </location>
</feature>
<dbReference type="InterPro" id="IPR021922">
    <property type="entry name" value="Par3/HAL_N"/>
</dbReference>
<dbReference type="SUPFAM" id="SSF50156">
    <property type="entry name" value="PDZ domain-like"/>
    <property type="match status" value="3"/>
</dbReference>
<dbReference type="Gene3D" id="3.10.20.90">
    <property type="entry name" value="Phosphatidylinositol 3-kinase Catalytic Subunit, Chain A, domain 1"/>
    <property type="match status" value="2"/>
</dbReference>
<name>A0A8J6L2P5_TENMO</name>
<dbReference type="GO" id="GO:0007155">
    <property type="term" value="P:cell adhesion"/>
    <property type="evidence" value="ECO:0007669"/>
    <property type="project" value="TreeGrafter"/>
</dbReference>
<dbReference type="GO" id="GO:0005912">
    <property type="term" value="C:adherens junction"/>
    <property type="evidence" value="ECO:0007669"/>
    <property type="project" value="TreeGrafter"/>
</dbReference>
<feature type="compositionally biased region" description="Basic and acidic residues" evidence="5">
    <location>
        <begin position="1090"/>
        <end position="1102"/>
    </location>
</feature>
<feature type="region of interest" description="Disordered" evidence="5">
    <location>
        <begin position="1088"/>
        <end position="1135"/>
    </location>
</feature>
<feature type="compositionally biased region" description="Polar residues" evidence="5">
    <location>
        <begin position="1528"/>
        <end position="1544"/>
    </location>
</feature>
<dbReference type="GO" id="GO:0003676">
    <property type="term" value="F:nucleic acid binding"/>
    <property type="evidence" value="ECO:0007669"/>
    <property type="project" value="InterPro"/>
</dbReference>
<feature type="compositionally biased region" description="Polar residues" evidence="5">
    <location>
        <begin position="872"/>
        <end position="894"/>
    </location>
</feature>
<dbReference type="PANTHER" id="PTHR16484">
    <property type="entry name" value="PARTITIONING DEFECTIVE 3 RELATED"/>
    <property type="match status" value="1"/>
</dbReference>
<dbReference type="InterPro" id="IPR036034">
    <property type="entry name" value="PDZ_sf"/>
</dbReference>
<feature type="region of interest" description="Disordered" evidence="5">
    <location>
        <begin position="381"/>
        <end position="416"/>
    </location>
</feature>
<feature type="domain" description="PDZ" evidence="6">
    <location>
        <begin position="776"/>
        <end position="849"/>
    </location>
</feature>
<feature type="compositionally biased region" description="Low complexity" evidence="5">
    <location>
        <begin position="1545"/>
        <end position="1558"/>
    </location>
</feature>
<evidence type="ECO:0000256" key="2">
    <source>
        <dbReference type="ARBA" id="ARBA00022618"/>
    </source>
</evidence>
<feature type="region of interest" description="Disordered" evidence="5">
    <location>
        <begin position="1366"/>
        <end position="1385"/>
    </location>
</feature>
<evidence type="ECO:0000256" key="3">
    <source>
        <dbReference type="ARBA" id="ARBA00022737"/>
    </source>
</evidence>
<reference evidence="7" key="1">
    <citation type="journal article" date="2020" name="J Insects Food Feed">
        <title>The yellow mealworm (Tenebrio molitor) genome: a resource for the emerging insects as food and feed industry.</title>
        <authorList>
            <person name="Eriksson T."/>
            <person name="Andere A."/>
            <person name="Kelstrup H."/>
            <person name="Emery V."/>
            <person name="Picard C."/>
        </authorList>
    </citation>
    <scope>NUCLEOTIDE SEQUENCE</scope>
    <source>
        <strain evidence="7">Stoneville</strain>
        <tissue evidence="7">Whole head</tissue>
    </source>
</reference>
<keyword evidence="2" id="KW-0132">Cell division</keyword>
<dbReference type="GO" id="GO:0030010">
    <property type="term" value="P:establishment of cell polarity"/>
    <property type="evidence" value="ECO:0007669"/>
    <property type="project" value="TreeGrafter"/>
</dbReference>
<keyword evidence="4" id="KW-0131">Cell cycle</keyword>
<dbReference type="Pfam" id="PF12053">
    <property type="entry name" value="Par3_HAL_N_term"/>
    <property type="match status" value="2"/>
</dbReference>
<dbReference type="GO" id="GO:0051301">
    <property type="term" value="P:cell division"/>
    <property type="evidence" value="ECO:0007669"/>
    <property type="project" value="UniProtKB-KW"/>
</dbReference>
<dbReference type="GO" id="GO:0043296">
    <property type="term" value="C:apical junction complex"/>
    <property type="evidence" value="ECO:0007669"/>
    <property type="project" value="TreeGrafter"/>
</dbReference>
<feature type="region of interest" description="Disordered" evidence="5">
    <location>
        <begin position="1397"/>
        <end position="1428"/>
    </location>
</feature>
<dbReference type="Gene3D" id="2.30.42.10">
    <property type="match status" value="3"/>
</dbReference>
<reference evidence="7" key="2">
    <citation type="submission" date="2021-08" db="EMBL/GenBank/DDBJ databases">
        <authorList>
            <person name="Eriksson T."/>
        </authorList>
    </citation>
    <scope>NUCLEOTIDE SEQUENCE</scope>
    <source>
        <strain evidence="7">Stoneville</strain>
        <tissue evidence="7">Whole head</tissue>
    </source>
</reference>
<dbReference type="Gene3D" id="3.30.420.10">
    <property type="entry name" value="Ribonuclease H-like superfamily/Ribonuclease H"/>
    <property type="match status" value="1"/>
</dbReference>